<comment type="subcellular location">
    <subcellularLocation>
        <location evidence="1">Cell membrane</location>
        <topology evidence="1">Multi-pass membrane protein</topology>
    </subcellularLocation>
</comment>
<dbReference type="InterPro" id="IPR049453">
    <property type="entry name" value="Memb_transporter_dom"/>
</dbReference>
<comment type="caution">
    <text evidence="10">The sequence shown here is derived from an EMBL/GenBank/DDBJ whole genome shotgun (WGS) entry which is preliminary data.</text>
</comment>
<comment type="similarity">
    <text evidence="6">Belongs to the YccS/YhfK family.</text>
</comment>
<feature type="transmembrane region" description="Helical" evidence="8">
    <location>
        <begin position="482"/>
        <end position="501"/>
    </location>
</feature>
<evidence type="ECO:0000256" key="8">
    <source>
        <dbReference type="SAM" id="Phobius"/>
    </source>
</evidence>
<name>A0A917SV00_9ACTN</name>
<feature type="transmembrane region" description="Helical" evidence="8">
    <location>
        <begin position="536"/>
        <end position="559"/>
    </location>
</feature>
<sequence>MADGALRRWFGRHDPTWYATHRAVRAGIVVTAAFALAELTANDGLTTFASLGASALLLFVDFPGDNLTRAAGYLGLTVVGVVFVALGTLASANPVTAVAGMALVGGAVVFAGAMSAAIAAAGRAALLTFVLPVTLTGTAADIGPRVLGWLLAVALAVPAALFLWPPRNHDRLREDTAAALADLADLLGSSGPVPADRRDRSAATMNRLRATLRSTESRPVGLSTGSRLLLQSVEDVEWLRGSIAGAHRADGATGTTGATSAGGGDATTARRLGTDIARSTTALLRAAADVLDLQAADRAERRRRLDDALAAHAGLRDDIKAATTAVLAGPPGSGRAQLDIDRHWHTVAFAGYLVALTVAEVADADARPLWRRLLGRRPAPRPGLAAAGAWTAARQLAARHLDRESVTLRNALRSGLALALAVAVARVTGVEHAFWVVLGTLSVLRSAALNTGQTAVRALLGTVVGFAVGAGLIVLLGVHAPVLWALFPVAAMLAGFAPAAISFAAGQAAFTVLVLILFNIIVPTGWTVGVVRVEDVALGCAVGLVAGLVAWPRGAAGALRRTVARAYRDGAAELDAALAPLEPAGSPAAGSVPAGSVDARVQASLSRLDDAFRTYLAERGSKPVDLASLTAVVNGALRLHLVAVPIARLTGAETEPGDPVAAIRSGGAGPAVRSAVRLVATRGEVLARRYRRIADVVAGESDVAVRRWLGEVDGPGASEAAAAAAGGRPAPGDVRHVDALVLDGWSAHADGPLTAADAEALARTLWAALYLDDLEVLAGGLRGPLARVVRERGTVADPLQGRPSTAPAAAGTAPAGRT</sequence>
<dbReference type="Pfam" id="PF13515">
    <property type="entry name" value="FUSC_2"/>
    <property type="match status" value="1"/>
</dbReference>
<keyword evidence="3 8" id="KW-0812">Transmembrane</keyword>
<feature type="transmembrane region" description="Helical" evidence="8">
    <location>
        <begin position="458"/>
        <end position="476"/>
    </location>
</feature>
<evidence type="ECO:0000256" key="5">
    <source>
        <dbReference type="ARBA" id="ARBA00023136"/>
    </source>
</evidence>
<keyword evidence="5 8" id="KW-0472">Membrane</keyword>
<feature type="transmembrane region" description="Helical" evidence="8">
    <location>
        <begin position="508"/>
        <end position="530"/>
    </location>
</feature>
<evidence type="ECO:0000313" key="11">
    <source>
        <dbReference type="Proteomes" id="UP000655208"/>
    </source>
</evidence>
<reference evidence="10" key="2">
    <citation type="submission" date="2020-09" db="EMBL/GenBank/DDBJ databases">
        <authorList>
            <person name="Sun Q."/>
            <person name="Zhou Y."/>
        </authorList>
    </citation>
    <scope>NUCLEOTIDE SEQUENCE</scope>
    <source>
        <strain evidence="10">CGMCC 4.7308</strain>
    </source>
</reference>
<dbReference type="RefSeq" id="WP_188941341.1">
    <property type="nucleotide sequence ID" value="NZ_BMNA01000003.1"/>
</dbReference>
<evidence type="ECO:0000259" key="9">
    <source>
        <dbReference type="Pfam" id="PF13515"/>
    </source>
</evidence>
<evidence type="ECO:0000256" key="2">
    <source>
        <dbReference type="ARBA" id="ARBA00022475"/>
    </source>
</evidence>
<feature type="transmembrane region" description="Helical" evidence="8">
    <location>
        <begin position="146"/>
        <end position="164"/>
    </location>
</feature>
<feature type="region of interest" description="Disordered" evidence="7">
    <location>
        <begin position="796"/>
        <end position="818"/>
    </location>
</feature>
<accession>A0A917SV00</accession>
<feature type="compositionally biased region" description="Low complexity" evidence="7">
    <location>
        <begin position="801"/>
        <end position="818"/>
    </location>
</feature>
<evidence type="ECO:0000256" key="1">
    <source>
        <dbReference type="ARBA" id="ARBA00004651"/>
    </source>
</evidence>
<evidence type="ECO:0000256" key="7">
    <source>
        <dbReference type="SAM" id="MobiDB-lite"/>
    </source>
</evidence>
<dbReference type="AlphaFoldDB" id="A0A917SV00"/>
<dbReference type="Proteomes" id="UP000655208">
    <property type="component" value="Unassembled WGS sequence"/>
</dbReference>
<dbReference type="EMBL" id="BMNA01000003">
    <property type="protein sequence ID" value="GGL99972.1"/>
    <property type="molecule type" value="Genomic_DNA"/>
</dbReference>
<feature type="domain" description="Integral membrane bound transporter" evidence="9">
    <location>
        <begin position="420"/>
        <end position="545"/>
    </location>
</feature>
<dbReference type="GO" id="GO:0005886">
    <property type="term" value="C:plasma membrane"/>
    <property type="evidence" value="ECO:0007669"/>
    <property type="project" value="UniProtKB-SubCell"/>
</dbReference>
<proteinExistence type="inferred from homology"/>
<keyword evidence="4 8" id="KW-1133">Transmembrane helix</keyword>
<evidence type="ECO:0000256" key="3">
    <source>
        <dbReference type="ARBA" id="ARBA00022692"/>
    </source>
</evidence>
<organism evidence="10 11">
    <name type="scientific">Nakamurella endophytica</name>
    <dbReference type="NCBI Taxonomy" id="1748367"/>
    <lineage>
        <taxon>Bacteria</taxon>
        <taxon>Bacillati</taxon>
        <taxon>Actinomycetota</taxon>
        <taxon>Actinomycetes</taxon>
        <taxon>Nakamurellales</taxon>
        <taxon>Nakamurellaceae</taxon>
        <taxon>Nakamurella</taxon>
    </lineage>
</organism>
<gene>
    <name evidence="10" type="ORF">GCM10011594_20000</name>
</gene>
<feature type="transmembrane region" description="Helical" evidence="8">
    <location>
        <begin position="70"/>
        <end position="90"/>
    </location>
</feature>
<keyword evidence="2" id="KW-1003">Cell membrane</keyword>
<dbReference type="PANTHER" id="PTHR30509:SF9">
    <property type="entry name" value="MULTIDRUG RESISTANCE PROTEIN MDTO"/>
    <property type="match status" value="1"/>
</dbReference>
<evidence type="ECO:0000256" key="4">
    <source>
        <dbReference type="ARBA" id="ARBA00022989"/>
    </source>
</evidence>
<dbReference type="PANTHER" id="PTHR30509">
    <property type="entry name" value="P-HYDROXYBENZOIC ACID EFFLUX PUMP SUBUNIT-RELATED"/>
    <property type="match status" value="1"/>
</dbReference>
<keyword evidence="11" id="KW-1185">Reference proteome</keyword>
<evidence type="ECO:0000313" key="10">
    <source>
        <dbReference type="EMBL" id="GGL99972.1"/>
    </source>
</evidence>
<feature type="transmembrane region" description="Helical" evidence="8">
    <location>
        <begin position="102"/>
        <end position="126"/>
    </location>
</feature>
<reference evidence="10" key="1">
    <citation type="journal article" date="2014" name="Int. J. Syst. Evol. Microbiol.">
        <title>Complete genome sequence of Corynebacterium casei LMG S-19264T (=DSM 44701T), isolated from a smear-ripened cheese.</title>
        <authorList>
            <consortium name="US DOE Joint Genome Institute (JGI-PGF)"/>
            <person name="Walter F."/>
            <person name="Albersmeier A."/>
            <person name="Kalinowski J."/>
            <person name="Ruckert C."/>
        </authorList>
    </citation>
    <scope>NUCLEOTIDE SEQUENCE</scope>
    <source>
        <strain evidence="10">CGMCC 4.7308</strain>
    </source>
</reference>
<evidence type="ECO:0000256" key="6">
    <source>
        <dbReference type="ARBA" id="ARBA00043993"/>
    </source>
</evidence>
<protein>
    <recommendedName>
        <fullName evidence="9">Integral membrane bound transporter domain-containing protein</fullName>
    </recommendedName>
</protein>